<dbReference type="Proteomes" id="UP000596092">
    <property type="component" value="Chromosome"/>
</dbReference>
<name>A0A7T6ARB9_9BACT</name>
<evidence type="ECO:0000313" key="2">
    <source>
        <dbReference type="Proteomes" id="UP000596092"/>
    </source>
</evidence>
<accession>A0A7T6ARB9</accession>
<reference evidence="1 2" key="1">
    <citation type="submission" date="2020-05" db="EMBL/GenBank/DDBJ databases">
        <title>Complete genome of Desulfobulbus oligotrophicus.</title>
        <authorList>
            <person name="Podar M."/>
        </authorList>
    </citation>
    <scope>NUCLEOTIDE SEQUENCE [LARGE SCALE GENOMIC DNA]</scope>
    <source>
        <strain evidence="1 2">Prop6</strain>
    </source>
</reference>
<proteinExistence type="predicted"/>
<protein>
    <submittedName>
        <fullName evidence="1">Uncharacterized protein</fullName>
    </submittedName>
</protein>
<sequence>MGLVAAASGIQTAQVGSEHVLATNTTTGIFVLVVDTNDMAVGDSLTLRIKTMAIGGGDTRLAYTLNYADLQGEPVKYSVPVPSNNSITCTLEQTAGTARTFPWSLLRA</sequence>
<evidence type="ECO:0000313" key="1">
    <source>
        <dbReference type="EMBL" id="QQG66365.1"/>
    </source>
</evidence>
<gene>
    <name evidence="1" type="ORF">HP555_11040</name>
</gene>
<dbReference type="RefSeq" id="WP_199262457.1">
    <property type="nucleotide sequence ID" value="NZ_CP054140.1"/>
</dbReference>
<dbReference type="KEGG" id="dog:HP555_11040"/>
<dbReference type="AlphaFoldDB" id="A0A7T6ARB9"/>
<dbReference type="EMBL" id="CP054140">
    <property type="protein sequence ID" value="QQG66365.1"/>
    <property type="molecule type" value="Genomic_DNA"/>
</dbReference>
<organism evidence="1 2">
    <name type="scientific">Desulfobulbus oligotrophicus</name>
    <dbReference type="NCBI Taxonomy" id="1909699"/>
    <lineage>
        <taxon>Bacteria</taxon>
        <taxon>Pseudomonadati</taxon>
        <taxon>Thermodesulfobacteriota</taxon>
        <taxon>Desulfobulbia</taxon>
        <taxon>Desulfobulbales</taxon>
        <taxon>Desulfobulbaceae</taxon>
        <taxon>Desulfobulbus</taxon>
    </lineage>
</organism>
<keyword evidence="2" id="KW-1185">Reference proteome</keyword>